<evidence type="ECO:0000313" key="3">
    <source>
        <dbReference type="Proteomes" id="UP001479436"/>
    </source>
</evidence>
<dbReference type="Pfam" id="PF14976">
    <property type="entry name" value="YPEH2ZP"/>
    <property type="match status" value="1"/>
</dbReference>
<name>A0ABR2W5K4_9FUNG</name>
<dbReference type="PANTHER" id="PTHR31841:SF1">
    <property type="entry name" value="PROTEIN FAM72A-RELATED"/>
    <property type="match status" value="1"/>
</dbReference>
<evidence type="ECO:0000256" key="1">
    <source>
        <dbReference type="ARBA" id="ARBA00006888"/>
    </source>
</evidence>
<sequence>MPPSNEVVNTDTNDSYRSHRSYRIYFGNEGFTVSNSSSNPTTTYNPTVFLPLSNKKPSCALNCRSCQTLVAKNVIPAVLLNNTRTEIFATDIPPFGAEGVGPDCGTKSCNCRVTDLACLSCGNTIGYTLSYICSSCTSEHQWRFHKEAVTLNDVSYFNIHNPESSLNFGLTKPMMTMNEFPGR</sequence>
<keyword evidence="3" id="KW-1185">Reference proteome</keyword>
<dbReference type="EMBL" id="JASJQH010007027">
    <property type="protein sequence ID" value="KAK9719994.1"/>
    <property type="molecule type" value="Genomic_DNA"/>
</dbReference>
<protein>
    <submittedName>
        <fullName evidence="2">Uncharacterized protein</fullName>
    </submittedName>
</protein>
<accession>A0ABR2W5K4</accession>
<reference evidence="2 3" key="1">
    <citation type="submission" date="2023-04" db="EMBL/GenBank/DDBJ databases">
        <title>Genome of Basidiobolus ranarum AG-B5.</title>
        <authorList>
            <person name="Stajich J.E."/>
            <person name="Carter-House D."/>
            <person name="Gryganskyi A."/>
        </authorList>
    </citation>
    <scope>NUCLEOTIDE SEQUENCE [LARGE SCALE GENOMIC DNA]</scope>
    <source>
        <strain evidence="2 3">AG-B5</strain>
    </source>
</reference>
<comment type="caution">
    <text evidence="2">The sequence shown here is derived from an EMBL/GenBank/DDBJ whole genome shotgun (WGS) entry which is preliminary data.</text>
</comment>
<dbReference type="PANTHER" id="PTHR31841">
    <property type="entry name" value="PROTEIN FAM72A-RELATED"/>
    <property type="match status" value="1"/>
</dbReference>
<organism evidence="2 3">
    <name type="scientific">Basidiobolus ranarum</name>
    <dbReference type="NCBI Taxonomy" id="34480"/>
    <lineage>
        <taxon>Eukaryota</taxon>
        <taxon>Fungi</taxon>
        <taxon>Fungi incertae sedis</taxon>
        <taxon>Zoopagomycota</taxon>
        <taxon>Entomophthoromycotina</taxon>
        <taxon>Basidiobolomycetes</taxon>
        <taxon>Basidiobolales</taxon>
        <taxon>Basidiobolaceae</taxon>
        <taxon>Basidiobolus</taxon>
    </lineage>
</organism>
<gene>
    <name evidence="2" type="ORF">K7432_004412</name>
</gene>
<proteinExistence type="inferred from homology"/>
<dbReference type="Proteomes" id="UP001479436">
    <property type="component" value="Unassembled WGS sequence"/>
</dbReference>
<comment type="similarity">
    <text evidence="1">Belongs to the FAM72 family.</text>
</comment>
<evidence type="ECO:0000313" key="2">
    <source>
        <dbReference type="EMBL" id="KAK9719994.1"/>
    </source>
</evidence>
<dbReference type="InterPro" id="IPR026768">
    <property type="entry name" value="YPEH2ZP"/>
</dbReference>